<gene>
    <name evidence="2" type="ORF">TNCT_258211</name>
</gene>
<comment type="caution">
    <text evidence="2">The sequence shown here is derived from an EMBL/GenBank/DDBJ whole genome shotgun (WGS) entry which is preliminary data.</text>
</comment>
<reference evidence="2" key="1">
    <citation type="submission" date="2020-07" db="EMBL/GenBank/DDBJ databases">
        <title>Multicomponent nature underlies the extraordinary mechanical properties of spider dragline silk.</title>
        <authorList>
            <person name="Kono N."/>
            <person name="Nakamura H."/>
            <person name="Mori M."/>
            <person name="Yoshida Y."/>
            <person name="Ohtoshi R."/>
            <person name="Malay A.D."/>
            <person name="Moran D.A.P."/>
            <person name="Tomita M."/>
            <person name="Numata K."/>
            <person name="Arakawa K."/>
        </authorList>
    </citation>
    <scope>NUCLEOTIDE SEQUENCE</scope>
</reference>
<keyword evidence="3" id="KW-1185">Reference proteome</keyword>
<protein>
    <submittedName>
        <fullName evidence="2">Uncharacterized protein</fullName>
    </submittedName>
</protein>
<evidence type="ECO:0000256" key="1">
    <source>
        <dbReference type="SAM" id="MobiDB-lite"/>
    </source>
</evidence>
<dbReference type="AlphaFoldDB" id="A0A8X6I7L2"/>
<sequence length="89" mass="9858">MRFSPKNLASITLLPRDAEAMTKQSGPPTANVPINFPATTPGRSGRTANRARCPDNRMAITQMTSRSYMITPALRDNNAMVNRDHFPIE</sequence>
<name>A0A8X6I7L2_TRICU</name>
<evidence type="ECO:0000313" key="2">
    <source>
        <dbReference type="EMBL" id="GFQ89162.1"/>
    </source>
</evidence>
<accession>A0A8X6I7L2</accession>
<proteinExistence type="predicted"/>
<feature type="region of interest" description="Disordered" evidence="1">
    <location>
        <begin position="1"/>
        <end position="50"/>
    </location>
</feature>
<dbReference type="Proteomes" id="UP000887116">
    <property type="component" value="Unassembled WGS sequence"/>
</dbReference>
<evidence type="ECO:0000313" key="3">
    <source>
        <dbReference type="Proteomes" id="UP000887116"/>
    </source>
</evidence>
<organism evidence="2 3">
    <name type="scientific">Trichonephila clavata</name>
    <name type="common">Joro spider</name>
    <name type="synonym">Nephila clavata</name>
    <dbReference type="NCBI Taxonomy" id="2740835"/>
    <lineage>
        <taxon>Eukaryota</taxon>
        <taxon>Metazoa</taxon>
        <taxon>Ecdysozoa</taxon>
        <taxon>Arthropoda</taxon>
        <taxon>Chelicerata</taxon>
        <taxon>Arachnida</taxon>
        <taxon>Araneae</taxon>
        <taxon>Araneomorphae</taxon>
        <taxon>Entelegynae</taxon>
        <taxon>Araneoidea</taxon>
        <taxon>Nephilidae</taxon>
        <taxon>Trichonephila</taxon>
    </lineage>
</organism>
<dbReference type="EMBL" id="BMAO01023514">
    <property type="protein sequence ID" value="GFQ89162.1"/>
    <property type="molecule type" value="Genomic_DNA"/>
</dbReference>